<evidence type="ECO:0000256" key="1">
    <source>
        <dbReference type="SAM" id="SignalP"/>
    </source>
</evidence>
<dbReference type="PROSITE" id="PS50231">
    <property type="entry name" value="RICIN_B_LECTIN"/>
    <property type="match status" value="1"/>
</dbReference>
<gene>
    <name evidence="2" type="ORF">THRCLA_21599</name>
</gene>
<protein>
    <submittedName>
        <fullName evidence="2">Uncharacterized protein</fullName>
    </submittedName>
</protein>
<dbReference type="EMBL" id="JNBS01001419">
    <property type="protein sequence ID" value="OQS01827.1"/>
    <property type="molecule type" value="Genomic_DNA"/>
</dbReference>
<accession>A0A1V9ZUZ2</accession>
<sequence length="210" mass="23389">MKLLYLATVFAAAQAQVPTNLCTGDILTAYNKCATFLVPGGQTAATYFMGTNEGHFSMCYGDWPECTDIQRLGVTPAADCYVKIPRVAYDNLKTIFRPCENPMPPRYVDKQLCTANHLILSEYNGQLYTDVVRNNDNEKLVYNTTYQTITVKSNGQCLQAVPNPNPPYGYNAMATVPCDIKLPDQKWTLSNNRVQMAEKATNACLQTDPF</sequence>
<dbReference type="InterPro" id="IPR035992">
    <property type="entry name" value="Ricin_B-like_lectins"/>
</dbReference>
<dbReference type="Gene3D" id="2.80.10.50">
    <property type="match status" value="1"/>
</dbReference>
<dbReference type="Proteomes" id="UP000243217">
    <property type="component" value="Unassembled WGS sequence"/>
</dbReference>
<keyword evidence="1" id="KW-0732">Signal</keyword>
<feature type="non-terminal residue" evidence="2">
    <location>
        <position position="210"/>
    </location>
</feature>
<evidence type="ECO:0000313" key="3">
    <source>
        <dbReference type="Proteomes" id="UP000243217"/>
    </source>
</evidence>
<dbReference type="AlphaFoldDB" id="A0A1V9ZUZ2"/>
<organism evidence="2 3">
    <name type="scientific">Thraustotheca clavata</name>
    <dbReference type="NCBI Taxonomy" id="74557"/>
    <lineage>
        <taxon>Eukaryota</taxon>
        <taxon>Sar</taxon>
        <taxon>Stramenopiles</taxon>
        <taxon>Oomycota</taxon>
        <taxon>Saprolegniomycetes</taxon>
        <taxon>Saprolegniales</taxon>
        <taxon>Achlyaceae</taxon>
        <taxon>Thraustotheca</taxon>
    </lineage>
</organism>
<reference evidence="2 3" key="1">
    <citation type="journal article" date="2014" name="Genome Biol. Evol.">
        <title>The secreted proteins of Achlya hypogyna and Thraustotheca clavata identify the ancestral oomycete secretome and reveal gene acquisitions by horizontal gene transfer.</title>
        <authorList>
            <person name="Misner I."/>
            <person name="Blouin N."/>
            <person name="Leonard G."/>
            <person name="Richards T.A."/>
            <person name="Lane C.E."/>
        </authorList>
    </citation>
    <scope>NUCLEOTIDE SEQUENCE [LARGE SCALE GENOMIC DNA]</scope>
    <source>
        <strain evidence="2 3">ATCC 34112</strain>
    </source>
</reference>
<dbReference type="SUPFAM" id="SSF50370">
    <property type="entry name" value="Ricin B-like lectins"/>
    <property type="match status" value="1"/>
</dbReference>
<feature type="chain" id="PRO_5013139536" evidence="1">
    <location>
        <begin position="16"/>
        <end position="210"/>
    </location>
</feature>
<comment type="caution">
    <text evidence="2">The sequence shown here is derived from an EMBL/GenBank/DDBJ whole genome shotgun (WGS) entry which is preliminary data.</text>
</comment>
<name>A0A1V9ZUZ2_9STRA</name>
<keyword evidence="3" id="KW-1185">Reference proteome</keyword>
<evidence type="ECO:0000313" key="2">
    <source>
        <dbReference type="EMBL" id="OQS01827.1"/>
    </source>
</evidence>
<feature type="signal peptide" evidence="1">
    <location>
        <begin position="1"/>
        <end position="15"/>
    </location>
</feature>
<proteinExistence type="predicted"/>
<dbReference type="STRING" id="74557.A0A1V9ZUZ2"/>